<gene>
    <name evidence="10" type="ORF">GV64_22580</name>
</gene>
<reference evidence="10 11" key="1">
    <citation type="submission" date="2014-06" db="EMBL/GenBank/DDBJ databases">
        <title>Whole Genome Sequences of Three Symbiotic Endozoicomonas Bacteria.</title>
        <authorList>
            <person name="Neave M.J."/>
            <person name="Apprill A."/>
            <person name="Voolstra C.R."/>
        </authorList>
    </citation>
    <scope>NUCLEOTIDE SEQUENCE [LARGE SCALE GENOMIC DNA]</scope>
    <source>
        <strain evidence="10 11">DSM 22380</strain>
    </source>
</reference>
<feature type="transmembrane region" description="Helical" evidence="8">
    <location>
        <begin position="232"/>
        <end position="254"/>
    </location>
</feature>
<sequence>MHKETRPISILAIAGGNFIELYDFTLYGFFTPVIAELFFPSESQTISLLATFSGFALGFFIRPLGAILFGHIGDVYGRRPALILSLGLMGLSTLTITLLPSYQQIGFLAPSVLLICRLLQGLSMSGEVAATLTSLAEHAHPKHQGLLSSLVHVSGISGMIAGSLVATLVHWTLATEDIMSWGWRIAWLIGALGCIVLASLRIKSGSPENTKKPEQAPIYQVLRKHKMDMLRVGVLNALNGTCFFMVFIYINTYWSEHLFFSRTQALAINTGNMVLMVLAIPLAARLADWIGARKVIIRAVITGIIGMVPCYWLMTQPEPWKVVIGQLAFGVLLAAIYGSGAILSTRLLPSSVRMTGLALGYNTAQGFLGSLSPIIATWLVSTTKIAFSPVLYLLVIYLTGIIVLRKLPANLDRPLNS</sequence>
<evidence type="ECO:0000256" key="1">
    <source>
        <dbReference type="ARBA" id="ARBA00004651"/>
    </source>
</evidence>
<dbReference type="eggNOG" id="COG0477">
    <property type="taxonomic scope" value="Bacteria"/>
</dbReference>
<proteinExistence type="predicted"/>
<dbReference type="InterPro" id="IPR020846">
    <property type="entry name" value="MFS_dom"/>
</dbReference>
<dbReference type="PANTHER" id="PTHR43528:SF1">
    <property type="entry name" value="ALPHA-KETOGLUTARATE PERMEASE"/>
    <property type="match status" value="1"/>
</dbReference>
<evidence type="ECO:0000256" key="6">
    <source>
        <dbReference type="ARBA" id="ARBA00022989"/>
    </source>
</evidence>
<keyword evidence="2" id="KW-0813">Transport</keyword>
<dbReference type="AlphaFoldDB" id="A0A081KG46"/>
<evidence type="ECO:0000256" key="2">
    <source>
        <dbReference type="ARBA" id="ARBA00022448"/>
    </source>
</evidence>
<dbReference type="SUPFAM" id="SSF103473">
    <property type="entry name" value="MFS general substrate transporter"/>
    <property type="match status" value="1"/>
</dbReference>
<feature type="transmembrane region" description="Helical" evidence="8">
    <location>
        <begin position="320"/>
        <end position="344"/>
    </location>
</feature>
<dbReference type="RefSeq" id="WP_020582319.1">
    <property type="nucleotide sequence ID" value="NZ_JOJP01000001.1"/>
</dbReference>
<evidence type="ECO:0000256" key="8">
    <source>
        <dbReference type="SAM" id="Phobius"/>
    </source>
</evidence>
<feature type="transmembrane region" description="Helical" evidence="8">
    <location>
        <begin position="105"/>
        <end position="124"/>
    </location>
</feature>
<evidence type="ECO:0000256" key="4">
    <source>
        <dbReference type="ARBA" id="ARBA00022692"/>
    </source>
</evidence>
<name>A0A081KG46_9GAMM</name>
<feature type="transmembrane region" description="Helical" evidence="8">
    <location>
        <begin position="266"/>
        <end position="283"/>
    </location>
</feature>
<evidence type="ECO:0000256" key="7">
    <source>
        <dbReference type="ARBA" id="ARBA00023136"/>
    </source>
</evidence>
<dbReference type="InterPro" id="IPR036259">
    <property type="entry name" value="MFS_trans_sf"/>
</dbReference>
<comment type="subcellular location">
    <subcellularLocation>
        <location evidence="1">Cell membrane</location>
        <topology evidence="1">Multi-pass membrane protein</topology>
    </subcellularLocation>
</comment>
<keyword evidence="4 8" id="KW-0812">Transmembrane</keyword>
<dbReference type="Gene3D" id="1.20.1250.20">
    <property type="entry name" value="MFS general substrate transporter like domains"/>
    <property type="match status" value="2"/>
</dbReference>
<dbReference type="EMBL" id="JOJP01000001">
    <property type="protein sequence ID" value="KEI73122.1"/>
    <property type="molecule type" value="Genomic_DNA"/>
</dbReference>
<feature type="transmembrane region" description="Helical" evidence="8">
    <location>
        <begin position="295"/>
        <end position="314"/>
    </location>
</feature>
<protein>
    <recommendedName>
        <fullName evidence="9">Major facilitator superfamily (MFS) profile domain-containing protein</fullName>
    </recommendedName>
</protein>
<dbReference type="InterPro" id="IPR011701">
    <property type="entry name" value="MFS"/>
</dbReference>
<accession>A0A081KG46</accession>
<dbReference type="GO" id="GO:0015293">
    <property type="term" value="F:symporter activity"/>
    <property type="evidence" value="ECO:0007669"/>
    <property type="project" value="UniProtKB-KW"/>
</dbReference>
<evidence type="ECO:0000313" key="10">
    <source>
        <dbReference type="EMBL" id="KEI73122.1"/>
    </source>
</evidence>
<evidence type="ECO:0000259" key="9">
    <source>
        <dbReference type="PROSITE" id="PS50850"/>
    </source>
</evidence>
<dbReference type="Pfam" id="PF07690">
    <property type="entry name" value="MFS_1"/>
    <property type="match status" value="1"/>
</dbReference>
<keyword evidence="3" id="KW-1003">Cell membrane</keyword>
<dbReference type="PROSITE" id="PS50850">
    <property type="entry name" value="MFS"/>
    <property type="match status" value="1"/>
</dbReference>
<organism evidence="10 11">
    <name type="scientific">Endozoicomonas elysicola</name>
    <dbReference type="NCBI Taxonomy" id="305900"/>
    <lineage>
        <taxon>Bacteria</taxon>
        <taxon>Pseudomonadati</taxon>
        <taxon>Pseudomonadota</taxon>
        <taxon>Gammaproteobacteria</taxon>
        <taxon>Oceanospirillales</taxon>
        <taxon>Endozoicomonadaceae</taxon>
        <taxon>Endozoicomonas</taxon>
    </lineage>
</organism>
<feature type="transmembrane region" description="Helical" evidence="8">
    <location>
        <begin position="81"/>
        <end position="99"/>
    </location>
</feature>
<feature type="domain" description="Major facilitator superfamily (MFS) profile" evidence="9">
    <location>
        <begin position="9"/>
        <end position="412"/>
    </location>
</feature>
<keyword evidence="6 8" id="KW-1133">Transmembrane helix</keyword>
<dbReference type="STRING" id="305900.GV64_22580"/>
<dbReference type="PANTHER" id="PTHR43528">
    <property type="entry name" value="ALPHA-KETOGLUTARATE PERMEASE"/>
    <property type="match status" value="1"/>
</dbReference>
<keyword evidence="7 8" id="KW-0472">Membrane</keyword>
<keyword evidence="5" id="KW-0769">Symport</keyword>
<feature type="transmembrane region" description="Helical" evidence="8">
    <location>
        <begin position="356"/>
        <end position="379"/>
    </location>
</feature>
<dbReference type="GO" id="GO:0005886">
    <property type="term" value="C:plasma membrane"/>
    <property type="evidence" value="ECO:0007669"/>
    <property type="project" value="UniProtKB-SubCell"/>
</dbReference>
<feature type="transmembrane region" description="Helical" evidence="8">
    <location>
        <begin position="181"/>
        <end position="202"/>
    </location>
</feature>
<feature type="transmembrane region" description="Helical" evidence="8">
    <location>
        <begin position="45"/>
        <end position="69"/>
    </location>
</feature>
<evidence type="ECO:0000256" key="5">
    <source>
        <dbReference type="ARBA" id="ARBA00022847"/>
    </source>
</evidence>
<evidence type="ECO:0000313" key="11">
    <source>
        <dbReference type="Proteomes" id="UP000027997"/>
    </source>
</evidence>
<comment type="caution">
    <text evidence="10">The sequence shown here is derived from an EMBL/GenBank/DDBJ whole genome shotgun (WGS) entry which is preliminary data.</text>
</comment>
<dbReference type="Proteomes" id="UP000027997">
    <property type="component" value="Unassembled WGS sequence"/>
</dbReference>
<keyword evidence="11" id="KW-1185">Reference proteome</keyword>
<feature type="transmembrane region" description="Helical" evidence="8">
    <location>
        <begin position="385"/>
        <end position="404"/>
    </location>
</feature>
<feature type="transmembrane region" description="Helical" evidence="8">
    <location>
        <begin position="145"/>
        <end position="169"/>
    </location>
</feature>
<dbReference type="InterPro" id="IPR051084">
    <property type="entry name" value="H+-coupled_symporters"/>
</dbReference>
<evidence type="ECO:0000256" key="3">
    <source>
        <dbReference type="ARBA" id="ARBA00022475"/>
    </source>
</evidence>